<dbReference type="EMBL" id="LNPX01000048">
    <property type="protein sequence ID" value="OEK52679.1"/>
    <property type="molecule type" value="Genomic_DNA"/>
</dbReference>
<dbReference type="EMBL" id="JAMBQA010000004">
    <property type="protein sequence ID" value="MDG0846505.1"/>
    <property type="molecule type" value="Genomic_DNA"/>
</dbReference>
<proteinExistence type="predicted"/>
<reference evidence="3" key="2">
    <citation type="submission" date="2015-11" db="EMBL/GenBank/DDBJ databases">
        <authorList>
            <person name="Wolfe B.E."/>
        </authorList>
    </citation>
    <scope>NUCLEOTIDE SEQUENCE</scope>
    <source>
        <strain evidence="3">738_7</strain>
    </source>
</reference>
<dbReference type="KEGG" id="seqo:SE1039_06410"/>
<dbReference type="InterPro" id="IPR001387">
    <property type="entry name" value="Cro/C1-type_HTH"/>
</dbReference>
<accession>A0A1B1G564</accession>
<evidence type="ECO:0000313" key="5">
    <source>
        <dbReference type="Proteomes" id="UP001152422"/>
    </source>
</evidence>
<dbReference type="eggNOG" id="COG1396">
    <property type="taxonomic scope" value="Bacteria"/>
</dbReference>
<dbReference type="GO" id="GO:0003677">
    <property type="term" value="F:DNA binding"/>
    <property type="evidence" value="ECO:0007669"/>
    <property type="project" value="InterPro"/>
</dbReference>
<gene>
    <name evidence="3" type="ORF">ASS94_11430</name>
    <name evidence="2" type="ORF">M4L89_09750</name>
</gene>
<organism evidence="2 5">
    <name type="scientific">Staphylococcus equorum</name>
    <dbReference type="NCBI Taxonomy" id="246432"/>
    <lineage>
        <taxon>Bacteria</taxon>
        <taxon>Bacillati</taxon>
        <taxon>Bacillota</taxon>
        <taxon>Bacilli</taxon>
        <taxon>Bacillales</taxon>
        <taxon>Staphylococcaceae</taxon>
        <taxon>Staphylococcus</taxon>
    </lineage>
</organism>
<dbReference type="OrthoDB" id="2398380at2"/>
<protein>
    <submittedName>
        <fullName evidence="2">Helix-turn-helix domain-containing protein</fullName>
    </submittedName>
</protein>
<dbReference type="AlphaFoldDB" id="A0A1B1G564"/>
<evidence type="ECO:0000313" key="2">
    <source>
        <dbReference type="EMBL" id="MDG0846505.1"/>
    </source>
</evidence>
<feature type="domain" description="HTH cro/C1-type" evidence="1">
    <location>
        <begin position="34"/>
        <end position="64"/>
    </location>
</feature>
<dbReference type="Proteomes" id="UP000095464">
    <property type="component" value="Unassembled WGS sequence"/>
</dbReference>
<comment type="caution">
    <text evidence="2">The sequence shown here is derived from an EMBL/GenBank/DDBJ whole genome shotgun (WGS) entry which is preliminary data.</text>
</comment>
<dbReference type="PROSITE" id="PS50943">
    <property type="entry name" value="HTH_CROC1"/>
    <property type="match status" value="1"/>
</dbReference>
<keyword evidence="5" id="KW-1185">Reference proteome</keyword>
<evidence type="ECO:0000259" key="1">
    <source>
        <dbReference type="PROSITE" id="PS50943"/>
    </source>
</evidence>
<sequence length="66" mass="7876">MKVLNDLREKYNLSISRLVVNLNNNYGKDFRICQVWDWENGYRRVSENDIAILADYFNVSKQTFNA</sequence>
<dbReference type="InterPro" id="IPR010982">
    <property type="entry name" value="Lambda_DNA-bd_dom_sf"/>
</dbReference>
<dbReference type="CDD" id="cd00093">
    <property type="entry name" value="HTH_XRE"/>
    <property type="match status" value="1"/>
</dbReference>
<reference evidence="4" key="1">
    <citation type="submission" date="2015-11" db="EMBL/GenBank/DDBJ databases">
        <title>Genomic diversity of Staphylococcus saprophyticus strains from urinary tract infections, animal surfaces, and fermented foods.</title>
        <authorList>
            <person name="Wolfe B.E."/>
        </authorList>
    </citation>
    <scope>NUCLEOTIDE SEQUENCE [LARGE SCALE GENOMIC DNA]</scope>
    <source>
        <strain evidence="4">738_7</strain>
    </source>
</reference>
<reference evidence="2" key="3">
    <citation type="submission" date="2022-05" db="EMBL/GenBank/DDBJ databases">
        <title>Comparative genomics of Staphylococcus equorum isolates.</title>
        <authorList>
            <person name="Luelf R.H."/>
        </authorList>
    </citation>
    <scope>NUCLEOTIDE SEQUENCE</scope>
    <source>
        <strain evidence="2">TMW 2.2497</strain>
    </source>
</reference>
<evidence type="ECO:0000313" key="4">
    <source>
        <dbReference type="Proteomes" id="UP000095464"/>
    </source>
</evidence>
<name>A0A1B1G564_9STAP</name>
<dbReference type="RefSeq" id="WP_002508215.1">
    <property type="nucleotide sequence ID" value="NZ_CP013114.1"/>
</dbReference>
<evidence type="ECO:0000313" key="3">
    <source>
        <dbReference type="EMBL" id="OEK52679.1"/>
    </source>
</evidence>
<dbReference type="Proteomes" id="UP001152422">
    <property type="component" value="Unassembled WGS sequence"/>
</dbReference>
<dbReference type="Gene3D" id="1.10.260.40">
    <property type="entry name" value="lambda repressor-like DNA-binding domains"/>
    <property type="match status" value="1"/>
</dbReference>